<dbReference type="CDD" id="cd00590">
    <property type="entry name" value="RRM_SF"/>
    <property type="match status" value="1"/>
</dbReference>
<dbReference type="Gene3D" id="3.30.70.330">
    <property type="match status" value="1"/>
</dbReference>
<dbReference type="InterPro" id="IPR035979">
    <property type="entry name" value="RBD_domain_sf"/>
</dbReference>
<evidence type="ECO:0000313" key="5">
    <source>
        <dbReference type="EMBL" id="MBY10105.1"/>
    </source>
</evidence>
<dbReference type="PROSITE" id="PS50102">
    <property type="entry name" value="RRM"/>
    <property type="match status" value="1"/>
</dbReference>
<dbReference type="AlphaFoldDB" id="A0A2R5LKX5"/>
<evidence type="ECO:0000256" key="1">
    <source>
        <dbReference type="ARBA" id="ARBA00022884"/>
    </source>
</evidence>
<dbReference type="EMBL" id="GGLE01005979">
    <property type="protein sequence ID" value="MBY10105.1"/>
    <property type="molecule type" value="Transcribed_RNA"/>
</dbReference>
<dbReference type="InterPro" id="IPR000504">
    <property type="entry name" value="RRM_dom"/>
</dbReference>
<organism evidence="5">
    <name type="scientific">Ornithodoros turicata</name>
    <dbReference type="NCBI Taxonomy" id="34597"/>
    <lineage>
        <taxon>Eukaryota</taxon>
        <taxon>Metazoa</taxon>
        <taxon>Ecdysozoa</taxon>
        <taxon>Arthropoda</taxon>
        <taxon>Chelicerata</taxon>
        <taxon>Arachnida</taxon>
        <taxon>Acari</taxon>
        <taxon>Parasitiformes</taxon>
        <taxon>Ixodida</taxon>
        <taxon>Ixodoidea</taxon>
        <taxon>Argasidae</taxon>
        <taxon>Ornithodorinae</taxon>
        <taxon>Ornithodoros</taxon>
    </lineage>
</organism>
<feature type="region of interest" description="Disordered" evidence="3">
    <location>
        <begin position="220"/>
        <end position="259"/>
    </location>
</feature>
<feature type="compositionally biased region" description="Acidic residues" evidence="3">
    <location>
        <begin position="227"/>
        <end position="239"/>
    </location>
</feature>
<proteinExistence type="predicted"/>
<dbReference type="InterPro" id="IPR012677">
    <property type="entry name" value="Nucleotide-bd_a/b_plait_sf"/>
</dbReference>
<dbReference type="SUPFAM" id="SSF54928">
    <property type="entry name" value="RNA-binding domain, RBD"/>
    <property type="match status" value="1"/>
</dbReference>
<feature type="compositionally biased region" description="Polar residues" evidence="3">
    <location>
        <begin position="152"/>
        <end position="164"/>
    </location>
</feature>
<feature type="region of interest" description="Disordered" evidence="3">
    <location>
        <begin position="114"/>
        <end position="204"/>
    </location>
</feature>
<dbReference type="GO" id="GO:0003723">
    <property type="term" value="F:RNA binding"/>
    <property type="evidence" value="ECO:0007669"/>
    <property type="project" value="UniProtKB-UniRule"/>
</dbReference>
<feature type="compositionally biased region" description="Low complexity" evidence="3">
    <location>
        <begin position="246"/>
        <end position="259"/>
    </location>
</feature>
<evidence type="ECO:0000256" key="2">
    <source>
        <dbReference type="PROSITE-ProRule" id="PRU00176"/>
    </source>
</evidence>
<name>A0A2R5LKX5_9ACAR</name>
<accession>A0A2R5LKX5</accession>
<evidence type="ECO:0000256" key="3">
    <source>
        <dbReference type="SAM" id="MobiDB-lite"/>
    </source>
</evidence>
<keyword evidence="1 2" id="KW-0694">RNA-binding</keyword>
<feature type="compositionally biased region" description="Polar residues" evidence="3">
    <location>
        <begin position="119"/>
        <end position="130"/>
    </location>
</feature>
<reference evidence="5" key="1">
    <citation type="submission" date="2018-03" db="EMBL/GenBank/DDBJ databases">
        <title>The relapsing fever spirochete Borrelia turicatae persists in the highly oxidative environment of its soft-bodied tick vector.</title>
        <authorList>
            <person name="Bourret T.J."/>
            <person name="Boyle W.K."/>
            <person name="Valenzuela J.G."/>
            <person name="Oliveira F."/>
            <person name="Lopez J.E."/>
        </authorList>
    </citation>
    <scope>NUCLEOTIDE SEQUENCE</scope>
    <source>
        <strain evidence="5">Kansas strain/isolate</strain>
        <tissue evidence="5">Salivary glands</tissue>
    </source>
</reference>
<sequence>MEETDWEEYYLNDSTTNGEFDSVAFAQDPKPLPCWCRGVEIVPLEELPLFQYLKAHREHLQNGLSSTNGFRIQGLGRGIPRNDMVMPADYSASSSDEEDLGDYVGRYWRRQQPLDFGMSRQQQRNNTTYSHAARPRAVQPHRSPIPPAHNRGPSQESHPTSPSAPRNLPAADQTESGASGASGVRQKVPRHRPSSRKGSFNPQEYKDTFSLNHWVQTHALKGSSHAEDEESDDDDESIFNDETGRTSASSSSLVLSSTEDSAVEQASARRVPQPWRVLEIGNLPSNVTIDELGELLADFGVVENITIREDDAGSHIAEVRMVNEALLNWILECLLTSSPFGTSSKPLNIRILERAA</sequence>
<evidence type="ECO:0000259" key="4">
    <source>
        <dbReference type="PROSITE" id="PS50102"/>
    </source>
</evidence>
<feature type="domain" description="RRM" evidence="4">
    <location>
        <begin position="276"/>
        <end position="354"/>
    </location>
</feature>
<protein>
    <recommendedName>
        <fullName evidence="4">RRM domain-containing protein</fullName>
    </recommendedName>
</protein>